<evidence type="ECO:0000256" key="2">
    <source>
        <dbReference type="SAM" id="SignalP"/>
    </source>
</evidence>
<evidence type="ECO:0000313" key="5">
    <source>
        <dbReference type="Proteomes" id="UP001595975"/>
    </source>
</evidence>
<dbReference type="CDD" id="cd07563">
    <property type="entry name" value="Peptidase_S41_IRBP"/>
    <property type="match status" value="1"/>
</dbReference>
<gene>
    <name evidence="4" type="ORF">ACFP3U_02165</name>
</gene>
<protein>
    <submittedName>
        <fullName evidence="4">S41 family peptidase</fullName>
        <ecNumber evidence="4">3.4.-.-</ecNumber>
    </submittedName>
</protein>
<keyword evidence="4" id="KW-0378">Hydrolase</keyword>
<dbReference type="Gene3D" id="3.30.750.44">
    <property type="match status" value="1"/>
</dbReference>
<evidence type="ECO:0000313" key="4">
    <source>
        <dbReference type="EMBL" id="MFC5661784.1"/>
    </source>
</evidence>
<proteinExistence type="predicted"/>
<dbReference type="EC" id="3.4.-.-" evidence="4"/>
<dbReference type="PANTHER" id="PTHR11261">
    <property type="entry name" value="INTERPHOTORECEPTOR RETINOID-BINDING PROTEIN"/>
    <property type="match status" value="1"/>
</dbReference>
<accession>A0ABW0WXX9</accession>
<dbReference type="EMBL" id="JBHSOF010000002">
    <property type="protein sequence ID" value="MFC5661784.1"/>
    <property type="molecule type" value="Genomic_DNA"/>
</dbReference>
<dbReference type="InterPro" id="IPR029045">
    <property type="entry name" value="ClpP/crotonase-like_dom_sf"/>
</dbReference>
<evidence type="ECO:0000256" key="1">
    <source>
        <dbReference type="SAM" id="MobiDB-lite"/>
    </source>
</evidence>
<reference evidence="5" key="1">
    <citation type="journal article" date="2019" name="Int. J. Syst. Evol. Microbiol.">
        <title>The Global Catalogue of Microorganisms (GCM) 10K type strain sequencing project: providing services to taxonomists for standard genome sequencing and annotation.</title>
        <authorList>
            <consortium name="The Broad Institute Genomics Platform"/>
            <consortium name="The Broad Institute Genome Sequencing Center for Infectious Disease"/>
            <person name="Wu L."/>
            <person name="Ma J."/>
        </authorList>
    </citation>
    <scope>NUCLEOTIDE SEQUENCE [LARGE SCALE GENOMIC DNA]</scope>
    <source>
        <strain evidence="5">CGMCC 4.1437</strain>
    </source>
</reference>
<keyword evidence="2" id="KW-0732">Signal</keyword>
<dbReference type="PANTHER" id="PTHR11261:SF3">
    <property type="entry name" value="RETINOL-BINDING PROTEIN 3"/>
    <property type="match status" value="1"/>
</dbReference>
<keyword evidence="5" id="KW-1185">Reference proteome</keyword>
<comment type="caution">
    <text evidence="4">The sequence shown here is derived from an EMBL/GenBank/DDBJ whole genome shotgun (WGS) entry which is preliminary data.</text>
</comment>
<feature type="compositionally biased region" description="Basic and acidic residues" evidence="1">
    <location>
        <begin position="492"/>
        <end position="506"/>
    </location>
</feature>
<dbReference type="Proteomes" id="UP001595975">
    <property type="component" value="Unassembled WGS sequence"/>
</dbReference>
<organism evidence="4 5">
    <name type="scientific">Kitasatospora misakiensis</name>
    <dbReference type="NCBI Taxonomy" id="67330"/>
    <lineage>
        <taxon>Bacteria</taxon>
        <taxon>Bacillati</taxon>
        <taxon>Actinomycetota</taxon>
        <taxon>Actinomycetes</taxon>
        <taxon>Kitasatosporales</taxon>
        <taxon>Streptomycetaceae</taxon>
        <taxon>Kitasatospora</taxon>
    </lineage>
</organism>
<dbReference type="InterPro" id="IPR005151">
    <property type="entry name" value="Tail-specific_protease"/>
</dbReference>
<evidence type="ECO:0000259" key="3">
    <source>
        <dbReference type="SMART" id="SM00245"/>
    </source>
</evidence>
<dbReference type="SMART" id="SM00245">
    <property type="entry name" value="TSPc"/>
    <property type="match status" value="1"/>
</dbReference>
<dbReference type="GO" id="GO:0016787">
    <property type="term" value="F:hydrolase activity"/>
    <property type="evidence" value="ECO:0007669"/>
    <property type="project" value="UniProtKB-KW"/>
</dbReference>
<feature type="domain" description="Tail specific protease" evidence="3">
    <location>
        <begin position="251"/>
        <end position="463"/>
    </location>
</feature>
<dbReference type="SUPFAM" id="SSF52096">
    <property type="entry name" value="ClpP/crotonase"/>
    <property type="match status" value="1"/>
</dbReference>
<feature type="chain" id="PRO_5045653549" evidence="2">
    <location>
        <begin position="36"/>
        <end position="518"/>
    </location>
</feature>
<feature type="region of interest" description="Disordered" evidence="1">
    <location>
        <begin position="482"/>
        <end position="518"/>
    </location>
</feature>
<dbReference type="Pfam" id="PF03572">
    <property type="entry name" value="Peptidase_S41"/>
    <property type="match status" value="1"/>
</dbReference>
<dbReference type="Gene3D" id="3.90.226.10">
    <property type="entry name" value="2-enoyl-CoA Hydratase, Chain A, domain 1"/>
    <property type="match status" value="1"/>
</dbReference>
<sequence length="518" mass="54946">MGIGQRRPVARSVGIAALALAVTAGTIGTAGAAVAAPNRDGDSAAKRPGANRLEGVWRTDGYGSIVEIHGTAFTTYDVTRISCTPGWFSGAQVGTPGRGGVVRYGASGKAYATASVTPRGRDRAVYKEDGAASARNLTRLPGGLPAQCRQPAPQDPLVAFDRFWATFEENYPFFAAKGVDWRANGARARADITPQTTPDQLEGILAGLLRPLADAHVGLGRKQADGRYHGVVAEWRSGTREPDEHEQEQAARAVAAQLVAPERPFGLGRLGVGELPGGIGYLRVSGFDDYVEDGPYQEHAAELDKALDLLLAHPDRLNGLVIDLRLNGGGSDELGLRIASRLTDRPFLAYRKVARNDPADPTRFTAPQPSVVRPAAGATRYTGPVALLTAGSTVSAGETFTQAMAERRPAPVRVGENTQGVFSDLMFKPVSADFVAVLPNEKFLTRDGGTFDGPGIPPDVRTPVFTPEELDQGRDSALTEARRILSAGPPTTDRRTPGPPTADRRPPAAGRWPLTVSR</sequence>
<name>A0ABW0WXX9_9ACTN</name>
<feature type="signal peptide" evidence="2">
    <location>
        <begin position="1"/>
        <end position="35"/>
    </location>
</feature>